<dbReference type="GO" id="GO:0005737">
    <property type="term" value="C:cytoplasm"/>
    <property type="evidence" value="ECO:0007669"/>
    <property type="project" value="TreeGrafter"/>
</dbReference>
<dbReference type="GO" id="GO:0005634">
    <property type="term" value="C:nucleus"/>
    <property type="evidence" value="ECO:0007669"/>
    <property type="project" value="TreeGrafter"/>
</dbReference>
<evidence type="ECO:0000259" key="4">
    <source>
        <dbReference type="Pfam" id="PF03959"/>
    </source>
</evidence>
<dbReference type="InParanoid" id="A8N4Z4"/>
<dbReference type="VEuPathDB" id="FungiDB:CC1G_04694"/>
<dbReference type="InterPro" id="IPR005645">
    <property type="entry name" value="FSH-like_dom"/>
</dbReference>
<dbReference type="Proteomes" id="UP000001861">
    <property type="component" value="Unassembled WGS sequence"/>
</dbReference>
<feature type="domain" description="Serine hydrolase" evidence="4">
    <location>
        <begin position="2"/>
        <end position="257"/>
    </location>
</feature>
<dbReference type="SUPFAM" id="SSF53474">
    <property type="entry name" value="alpha/beta-Hydrolases"/>
    <property type="match status" value="1"/>
</dbReference>
<dbReference type="AlphaFoldDB" id="A8N4Z4"/>
<dbReference type="GeneID" id="6006444"/>
<dbReference type="Pfam" id="PF03959">
    <property type="entry name" value="FSH1"/>
    <property type="match status" value="1"/>
</dbReference>
<dbReference type="RefSeq" id="XP_001830005.2">
    <property type="nucleotide sequence ID" value="XM_001829953.2"/>
</dbReference>
<dbReference type="OMA" id="EEPRGWW"/>
<evidence type="ECO:0000313" key="5">
    <source>
        <dbReference type="EMBL" id="EAU91927.2"/>
    </source>
</evidence>
<keyword evidence="6" id="KW-1185">Reference proteome</keyword>
<dbReference type="KEGG" id="cci:CC1G_04694"/>
<evidence type="ECO:0000313" key="6">
    <source>
        <dbReference type="Proteomes" id="UP000001861"/>
    </source>
</evidence>
<dbReference type="PANTHER" id="PTHR48070">
    <property type="entry name" value="ESTERASE OVCA2"/>
    <property type="match status" value="1"/>
</dbReference>
<evidence type="ECO:0000256" key="3">
    <source>
        <dbReference type="SAM" id="Phobius"/>
    </source>
</evidence>
<dbReference type="InterPro" id="IPR029058">
    <property type="entry name" value="AB_hydrolase_fold"/>
</dbReference>
<organism evidence="5 6">
    <name type="scientific">Coprinopsis cinerea (strain Okayama-7 / 130 / ATCC MYA-4618 / FGSC 9003)</name>
    <name type="common">Inky cap fungus</name>
    <name type="synonym">Hormographiella aspergillata</name>
    <dbReference type="NCBI Taxonomy" id="240176"/>
    <lineage>
        <taxon>Eukaryota</taxon>
        <taxon>Fungi</taxon>
        <taxon>Dikarya</taxon>
        <taxon>Basidiomycota</taxon>
        <taxon>Agaricomycotina</taxon>
        <taxon>Agaricomycetes</taxon>
        <taxon>Agaricomycetidae</taxon>
        <taxon>Agaricales</taxon>
        <taxon>Agaricineae</taxon>
        <taxon>Psathyrellaceae</taxon>
        <taxon>Coprinopsis</taxon>
    </lineage>
</organism>
<feature type="transmembrane region" description="Helical" evidence="3">
    <location>
        <begin position="115"/>
        <end position="141"/>
    </location>
</feature>
<accession>A8N4Z4</accession>
<reference evidence="5 6" key="1">
    <citation type="journal article" date="2010" name="Proc. Natl. Acad. Sci. U.S.A.">
        <title>Insights into evolution of multicellular fungi from the assembled chromosomes of the mushroom Coprinopsis cinerea (Coprinus cinereus).</title>
        <authorList>
            <person name="Stajich J.E."/>
            <person name="Wilke S.K."/>
            <person name="Ahren D."/>
            <person name="Au C.H."/>
            <person name="Birren B.W."/>
            <person name="Borodovsky M."/>
            <person name="Burns C."/>
            <person name="Canback B."/>
            <person name="Casselton L.A."/>
            <person name="Cheng C.K."/>
            <person name="Deng J."/>
            <person name="Dietrich F.S."/>
            <person name="Fargo D.C."/>
            <person name="Farman M.L."/>
            <person name="Gathman A.C."/>
            <person name="Goldberg J."/>
            <person name="Guigo R."/>
            <person name="Hoegger P.J."/>
            <person name="Hooker J.B."/>
            <person name="Huggins A."/>
            <person name="James T.Y."/>
            <person name="Kamada T."/>
            <person name="Kilaru S."/>
            <person name="Kodira C."/>
            <person name="Kues U."/>
            <person name="Kupfer D."/>
            <person name="Kwan H.S."/>
            <person name="Lomsadze A."/>
            <person name="Li W."/>
            <person name="Lilly W.W."/>
            <person name="Ma L.J."/>
            <person name="Mackey A.J."/>
            <person name="Manning G."/>
            <person name="Martin F."/>
            <person name="Muraguchi H."/>
            <person name="Natvig D.O."/>
            <person name="Palmerini H."/>
            <person name="Ramesh M.A."/>
            <person name="Rehmeyer C.J."/>
            <person name="Roe B.A."/>
            <person name="Shenoy N."/>
            <person name="Stanke M."/>
            <person name="Ter-Hovhannisyan V."/>
            <person name="Tunlid A."/>
            <person name="Velagapudi R."/>
            <person name="Vision T.J."/>
            <person name="Zeng Q."/>
            <person name="Zolan M.E."/>
            <person name="Pukkila P.J."/>
        </authorList>
    </citation>
    <scope>NUCLEOTIDE SEQUENCE [LARGE SCALE GENOMIC DNA]</scope>
    <source>
        <strain evidence="6">Okayama-7 / 130 / ATCC MYA-4618 / FGSC 9003</strain>
    </source>
</reference>
<name>A8N4Z4_COPC7</name>
<feature type="compositionally biased region" description="Low complexity" evidence="2">
    <location>
        <begin position="270"/>
        <end position="292"/>
    </location>
</feature>
<dbReference type="EMBL" id="AACS02000003">
    <property type="protein sequence ID" value="EAU91927.2"/>
    <property type="molecule type" value="Genomic_DNA"/>
</dbReference>
<feature type="compositionally biased region" description="Polar residues" evidence="2">
    <location>
        <begin position="305"/>
        <end position="314"/>
    </location>
</feature>
<comment type="caution">
    <text evidence="5">The sequence shown here is derived from an EMBL/GenBank/DDBJ whole genome shotgun (WGS) entry which is preliminary data.</text>
</comment>
<keyword evidence="3" id="KW-0812">Transmembrane</keyword>
<keyword evidence="3" id="KW-1133">Transmembrane helix</keyword>
<gene>
    <name evidence="5" type="ORF">CC1G_04694</name>
</gene>
<proteinExistence type="predicted"/>
<evidence type="ECO:0000256" key="2">
    <source>
        <dbReference type="SAM" id="MobiDB-lite"/>
    </source>
</evidence>
<dbReference type="PANTHER" id="PTHR48070:SF6">
    <property type="entry name" value="ESTERASE OVCA2"/>
    <property type="match status" value="1"/>
</dbReference>
<keyword evidence="1" id="KW-0378">Hydrolase</keyword>
<sequence length="314" mass="33902">MSKKTVLVLHGYSQNSTIFSKRIGALRKECGKKVDFVFIDAPHILQPADLVFNSSRLEELGLRAEVQANEAAMADDPTLTPRAWWKPNPERTKATGIEESIMSVREVLMSRKFDGVFGFSQGAAFAALISALLHSIMIAIFPSALIRHLHNGIIDPPSPFISLERPEAYPPFLVDGKAPHPPFDFCVAVSGFKVSDPICEPIWGEDGFSTPTLHVIGKTDVVVVEERSRALLAISKNPRLEEHVGGHFVPSKAPWRKFLAAYLSNSSGDVPSPSVTEAASSEASSTVPSRSETPQANSGGGGGNQTNASLTMKL</sequence>
<dbReference type="STRING" id="240176.A8N4Z4"/>
<dbReference type="GO" id="GO:0016787">
    <property type="term" value="F:hydrolase activity"/>
    <property type="evidence" value="ECO:0007669"/>
    <property type="project" value="UniProtKB-KW"/>
</dbReference>
<keyword evidence="3" id="KW-0472">Membrane</keyword>
<protein>
    <recommendedName>
        <fullName evidence="4">Serine hydrolase domain-containing protein</fullName>
    </recommendedName>
</protein>
<dbReference type="Gene3D" id="3.40.50.1820">
    <property type="entry name" value="alpha/beta hydrolase"/>
    <property type="match status" value="1"/>
</dbReference>
<dbReference type="InterPro" id="IPR050593">
    <property type="entry name" value="LovG"/>
</dbReference>
<evidence type="ECO:0000256" key="1">
    <source>
        <dbReference type="ARBA" id="ARBA00022801"/>
    </source>
</evidence>
<dbReference type="HOGENOM" id="CLU_051938_2_1_1"/>
<dbReference type="OrthoDB" id="2094269at2759"/>
<dbReference type="eggNOG" id="KOG2551">
    <property type="taxonomic scope" value="Eukaryota"/>
</dbReference>
<feature type="region of interest" description="Disordered" evidence="2">
    <location>
        <begin position="268"/>
        <end position="314"/>
    </location>
</feature>